<dbReference type="InterPro" id="IPR024060">
    <property type="entry name" value="Ureidoglycolate_lyase_dom_sf"/>
</dbReference>
<keyword evidence="3" id="KW-0456">Lyase</keyword>
<dbReference type="CDD" id="cd20298">
    <property type="entry name" value="cupin_UAH"/>
    <property type="match status" value="1"/>
</dbReference>
<evidence type="ECO:0000256" key="4">
    <source>
        <dbReference type="ARBA" id="ARBA00047684"/>
    </source>
</evidence>
<feature type="region of interest" description="Disordered" evidence="5">
    <location>
        <begin position="18"/>
        <end position="49"/>
    </location>
</feature>
<dbReference type="PANTHER" id="PTHR21221">
    <property type="entry name" value="UREIDOGLYCOLATE HYDROLASE"/>
    <property type="match status" value="1"/>
</dbReference>
<evidence type="ECO:0000256" key="1">
    <source>
        <dbReference type="ARBA" id="ARBA00011738"/>
    </source>
</evidence>
<evidence type="ECO:0000313" key="7">
    <source>
        <dbReference type="Proteomes" id="UP000799436"/>
    </source>
</evidence>
<evidence type="ECO:0000256" key="2">
    <source>
        <dbReference type="ARBA" id="ARBA00022631"/>
    </source>
</evidence>
<protein>
    <recommendedName>
        <fullName evidence="8">Ureidoglycolate hydrolase</fullName>
    </recommendedName>
</protein>
<dbReference type="EMBL" id="ML995873">
    <property type="protein sequence ID" value="KAF2766305.1"/>
    <property type="molecule type" value="Genomic_DNA"/>
</dbReference>
<dbReference type="AlphaFoldDB" id="A0A6G1L0F9"/>
<dbReference type="GO" id="GO:0004848">
    <property type="term" value="F:ureidoglycolate hydrolase activity"/>
    <property type="evidence" value="ECO:0007669"/>
    <property type="project" value="InterPro"/>
</dbReference>
<sequence length="308" mass="33471">MGSGSAPTCANLCLILKSRPPPRLRPRPRTMRRTSVSTRRTHTLPPTEPLSPHAFHHFGHVVQNPATHHGSPRLNAVDANQGSARKVLDVTTMRNWYERSASKKTASVSMNMFVCQPRALSSRTEEGRHVFPVKILERHPFTPQTFIPMGLGKHDKSTCYLVVVAPTLPSTARDPTEVLPKAYPIPTERLSRAGPNPFTNDYSASTTPPSTSPSEHTPKGPGLPDLSNIRAFIARGDQAVTYGPGTWHAPMVVLGEKPIEFVVVQFANGVGVEDCQEVDVKGDGDDEGVAVDVTGVVEQMDGPARARL</sequence>
<dbReference type="InterPro" id="IPR011051">
    <property type="entry name" value="RmlC_Cupin_sf"/>
</dbReference>
<feature type="compositionally biased region" description="Basic residues" evidence="5">
    <location>
        <begin position="20"/>
        <end position="32"/>
    </location>
</feature>
<dbReference type="PANTHER" id="PTHR21221:SF1">
    <property type="entry name" value="UREIDOGLYCOLATE LYASE"/>
    <property type="match status" value="1"/>
</dbReference>
<dbReference type="Proteomes" id="UP000799436">
    <property type="component" value="Unassembled WGS sequence"/>
</dbReference>
<reference evidence="6" key="1">
    <citation type="journal article" date="2020" name="Stud. Mycol.">
        <title>101 Dothideomycetes genomes: a test case for predicting lifestyles and emergence of pathogens.</title>
        <authorList>
            <person name="Haridas S."/>
            <person name="Albert R."/>
            <person name="Binder M."/>
            <person name="Bloem J."/>
            <person name="Labutti K."/>
            <person name="Salamov A."/>
            <person name="Andreopoulos B."/>
            <person name="Baker S."/>
            <person name="Barry K."/>
            <person name="Bills G."/>
            <person name="Bluhm B."/>
            <person name="Cannon C."/>
            <person name="Castanera R."/>
            <person name="Culley D."/>
            <person name="Daum C."/>
            <person name="Ezra D."/>
            <person name="Gonzalez J."/>
            <person name="Henrissat B."/>
            <person name="Kuo A."/>
            <person name="Liang C."/>
            <person name="Lipzen A."/>
            <person name="Lutzoni F."/>
            <person name="Magnuson J."/>
            <person name="Mondo S."/>
            <person name="Nolan M."/>
            <person name="Ohm R."/>
            <person name="Pangilinan J."/>
            <person name="Park H.-J."/>
            <person name="Ramirez L."/>
            <person name="Alfaro M."/>
            <person name="Sun H."/>
            <person name="Tritt A."/>
            <person name="Yoshinaga Y."/>
            <person name="Zwiers L.-H."/>
            <person name="Turgeon B."/>
            <person name="Goodwin S."/>
            <person name="Spatafora J."/>
            <person name="Crous P."/>
            <person name="Grigoriev I."/>
        </authorList>
    </citation>
    <scope>NUCLEOTIDE SEQUENCE</scope>
    <source>
        <strain evidence="6">CBS 116005</strain>
    </source>
</reference>
<evidence type="ECO:0000256" key="3">
    <source>
        <dbReference type="ARBA" id="ARBA00023239"/>
    </source>
</evidence>
<dbReference type="GO" id="GO:0000256">
    <property type="term" value="P:allantoin catabolic process"/>
    <property type="evidence" value="ECO:0007669"/>
    <property type="project" value="InterPro"/>
</dbReference>
<keyword evidence="7" id="KW-1185">Reference proteome</keyword>
<dbReference type="Pfam" id="PF04115">
    <property type="entry name" value="Ureidogly_lyase"/>
    <property type="match status" value="1"/>
</dbReference>
<feature type="compositionally biased region" description="Low complexity" evidence="5">
    <location>
        <begin position="205"/>
        <end position="215"/>
    </location>
</feature>
<accession>A0A6G1L0F9</accession>
<gene>
    <name evidence="6" type="ORF">EJ03DRAFT_330164</name>
</gene>
<dbReference type="InterPro" id="IPR047233">
    <property type="entry name" value="UAH_cupin"/>
</dbReference>
<name>A0A6G1L0F9_9PEZI</name>
<proteinExistence type="predicted"/>
<feature type="region of interest" description="Disordered" evidence="5">
    <location>
        <begin position="187"/>
        <end position="227"/>
    </location>
</feature>
<evidence type="ECO:0008006" key="8">
    <source>
        <dbReference type="Google" id="ProtNLM"/>
    </source>
</evidence>
<dbReference type="InterPro" id="IPR007247">
    <property type="entry name" value="Ureidogly_lyase"/>
</dbReference>
<organism evidence="6 7">
    <name type="scientific">Teratosphaeria nubilosa</name>
    <dbReference type="NCBI Taxonomy" id="161662"/>
    <lineage>
        <taxon>Eukaryota</taxon>
        <taxon>Fungi</taxon>
        <taxon>Dikarya</taxon>
        <taxon>Ascomycota</taxon>
        <taxon>Pezizomycotina</taxon>
        <taxon>Dothideomycetes</taxon>
        <taxon>Dothideomycetidae</taxon>
        <taxon>Mycosphaerellales</taxon>
        <taxon>Teratosphaeriaceae</taxon>
        <taxon>Teratosphaeria</taxon>
    </lineage>
</organism>
<dbReference type="Gene3D" id="2.60.120.480">
    <property type="entry name" value="Ureidoglycolate hydrolase"/>
    <property type="match status" value="1"/>
</dbReference>
<dbReference type="GO" id="GO:0050385">
    <property type="term" value="F:ureidoglycolate lyase activity"/>
    <property type="evidence" value="ECO:0007669"/>
    <property type="project" value="UniProtKB-EC"/>
</dbReference>
<keyword evidence="2" id="KW-0659">Purine metabolism</keyword>
<evidence type="ECO:0000256" key="5">
    <source>
        <dbReference type="SAM" id="MobiDB-lite"/>
    </source>
</evidence>
<evidence type="ECO:0000313" key="6">
    <source>
        <dbReference type="EMBL" id="KAF2766305.1"/>
    </source>
</evidence>
<dbReference type="OrthoDB" id="10266039at2759"/>
<comment type="catalytic activity">
    <reaction evidence="4">
        <text>(S)-ureidoglycolate = urea + glyoxylate</text>
        <dbReference type="Rhea" id="RHEA:11304"/>
        <dbReference type="ChEBI" id="CHEBI:16199"/>
        <dbReference type="ChEBI" id="CHEBI:36655"/>
        <dbReference type="ChEBI" id="CHEBI:57296"/>
        <dbReference type="EC" id="4.3.2.3"/>
    </reaction>
</comment>
<dbReference type="SUPFAM" id="SSF51182">
    <property type="entry name" value="RmlC-like cupins"/>
    <property type="match status" value="1"/>
</dbReference>
<dbReference type="GO" id="GO:0006144">
    <property type="term" value="P:purine nucleobase metabolic process"/>
    <property type="evidence" value="ECO:0007669"/>
    <property type="project" value="UniProtKB-KW"/>
</dbReference>
<comment type="subunit">
    <text evidence="1">Homodimer.</text>
</comment>